<feature type="signal peptide" evidence="1">
    <location>
        <begin position="1"/>
        <end position="41"/>
    </location>
</feature>
<sequence length="227" mass="23676">MEIKRSSNSSIEARPGSHGGLALSLLLAVAVGFACAPDANAQTPDPGPGPGPDRTDKLDGIKGVGFGPAFYFLRYKNHVIEDARDVRVRTNGTLEANQTRTSSSLGLEVHANLGKGWNVCDGECTATNVISTWGWKASPYLGVFDVSDGINGLTAGVVAGVWRGDKEGDSRTALNLGIGYFTHKNQLVLADDVQIGQALPAGLAVADATRKTDVSGITVFVSASMGF</sequence>
<proteinExistence type="predicted"/>
<reference evidence="2 3" key="1">
    <citation type="submission" date="2024-09" db="EMBL/GenBank/DDBJ databases">
        <authorList>
            <person name="Sun Q."/>
            <person name="Mori K."/>
        </authorList>
    </citation>
    <scope>NUCLEOTIDE SEQUENCE [LARGE SCALE GENOMIC DNA]</scope>
    <source>
        <strain evidence="2 3">KCTC 23076</strain>
    </source>
</reference>
<evidence type="ECO:0008006" key="4">
    <source>
        <dbReference type="Google" id="ProtNLM"/>
    </source>
</evidence>
<protein>
    <recommendedName>
        <fullName evidence="4">Outer membrane protein beta-barrel domain-containing protein</fullName>
    </recommendedName>
</protein>
<dbReference type="PROSITE" id="PS51257">
    <property type="entry name" value="PROKAR_LIPOPROTEIN"/>
    <property type="match status" value="1"/>
</dbReference>
<name>A0ABV6RRF2_9GAMM</name>
<dbReference type="RefSeq" id="WP_386670427.1">
    <property type="nucleotide sequence ID" value="NZ_JBHLTG010000004.1"/>
</dbReference>
<keyword evidence="1" id="KW-0732">Signal</keyword>
<keyword evidence="3" id="KW-1185">Reference proteome</keyword>
<accession>A0ABV6RRF2</accession>
<gene>
    <name evidence="2" type="ORF">ACFFGH_17020</name>
</gene>
<dbReference type="Proteomes" id="UP001589896">
    <property type="component" value="Unassembled WGS sequence"/>
</dbReference>
<evidence type="ECO:0000256" key="1">
    <source>
        <dbReference type="SAM" id="SignalP"/>
    </source>
</evidence>
<dbReference type="EMBL" id="JBHLTG010000004">
    <property type="protein sequence ID" value="MFC0679541.1"/>
    <property type="molecule type" value="Genomic_DNA"/>
</dbReference>
<feature type="chain" id="PRO_5045101303" description="Outer membrane protein beta-barrel domain-containing protein" evidence="1">
    <location>
        <begin position="42"/>
        <end position="227"/>
    </location>
</feature>
<evidence type="ECO:0000313" key="3">
    <source>
        <dbReference type="Proteomes" id="UP001589896"/>
    </source>
</evidence>
<comment type="caution">
    <text evidence="2">The sequence shown here is derived from an EMBL/GenBank/DDBJ whole genome shotgun (WGS) entry which is preliminary data.</text>
</comment>
<evidence type="ECO:0000313" key="2">
    <source>
        <dbReference type="EMBL" id="MFC0679541.1"/>
    </source>
</evidence>
<organism evidence="2 3">
    <name type="scientific">Lysobacter korlensis</name>
    <dbReference type="NCBI Taxonomy" id="553636"/>
    <lineage>
        <taxon>Bacteria</taxon>
        <taxon>Pseudomonadati</taxon>
        <taxon>Pseudomonadota</taxon>
        <taxon>Gammaproteobacteria</taxon>
        <taxon>Lysobacterales</taxon>
        <taxon>Lysobacteraceae</taxon>
        <taxon>Lysobacter</taxon>
    </lineage>
</organism>